<dbReference type="RefSeq" id="WP_007426599.1">
    <property type="nucleotide sequence ID" value="NZ_AMGO01000021.1"/>
</dbReference>
<feature type="transmembrane region" description="Helical" evidence="1">
    <location>
        <begin position="94"/>
        <end position="117"/>
    </location>
</feature>
<reference evidence="2 3" key="1">
    <citation type="journal article" date="2012" name="J. Bacteriol.">
        <title>Draft Genome Sequence of Oceaniovalibus guishaninsula JLT2003T.</title>
        <authorList>
            <person name="Tang K."/>
            <person name="Liu K."/>
            <person name="Jiao N."/>
        </authorList>
    </citation>
    <scope>NUCLEOTIDE SEQUENCE [LARGE SCALE GENOMIC DNA]</scope>
    <source>
        <strain evidence="2 3">JLT2003</strain>
    </source>
</reference>
<organism evidence="2 3">
    <name type="scientific">Oceaniovalibus guishaninsula JLT2003</name>
    <dbReference type="NCBI Taxonomy" id="1231392"/>
    <lineage>
        <taxon>Bacteria</taxon>
        <taxon>Pseudomonadati</taxon>
        <taxon>Pseudomonadota</taxon>
        <taxon>Alphaproteobacteria</taxon>
        <taxon>Rhodobacterales</taxon>
        <taxon>Roseobacteraceae</taxon>
        <taxon>Oceaniovalibus</taxon>
    </lineage>
</organism>
<dbReference type="PATRIC" id="fig|1231392.3.peg.1453"/>
<dbReference type="eggNOG" id="COG2010">
    <property type="taxonomic scope" value="Bacteria"/>
</dbReference>
<dbReference type="PANTHER" id="PTHR40394">
    <property type="entry name" value="LIPOPROTEIN-RELATED"/>
    <property type="match status" value="1"/>
</dbReference>
<evidence type="ECO:0008006" key="4">
    <source>
        <dbReference type="Google" id="ProtNLM"/>
    </source>
</evidence>
<dbReference type="AlphaFoldDB" id="K2HP26"/>
<protein>
    <recommendedName>
        <fullName evidence="4">DUF3341 domain-containing protein</fullName>
    </recommendedName>
</protein>
<evidence type="ECO:0000313" key="3">
    <source>
        <dbReference type="Proteomes" id="UP000006765"/>
    </source>
</evidence>
<dbReference type="Pfam" id="PF11821">
    <property type="entry name" value="ActD"/>
    <property type="match status" value="1"/>
</dbReference>
<keyword evidence="1" id="KW-1133">Transmembrane helix</keyword>
<dbReference type="PANTHER" id="PTHR40394:SF2">
    <property type="entry name" value="QUINOL:CYTOCHROME C OXIDOREDUCTASE MEMBRANE PROTEIN"/>
    <property type="match status" value="1"/>
</dbReference>
<comment type="caution">
    <text evidence="2">The sequence shown here is derived from an EMBL/GenBank/DDBJ whole genome shotgun (WGS) entry which is preliminary data.</text>
</comment>
<name>K2HP26_9RHOB</name>
<sequence length="174" mass="18896">MTQGLFMARVRDADDLLSLARAARELGFETADAHSPHVIEGMDAALGLRASPVRPAMLVAGLVGAAAIFALQWWNSVYGYPINSGGRPLNSWPAYLFATFETGIAAAAIAGFVTMLWKSALPRPHHPIFEAREAAAITDDGFFLTVDMNDRQARYRAVELLRARPEVIAAEVVE</sequence>
<proteinExistence type="predicted"/>
<keyword evidence="1" id="KW-0812">Transmembrane</keyword>
<keyword evidence="3" id="KW-1185">Reference proteome</keyword>
<evidence type="ECO:0000256" key="1">
    <source>
        <dbReference type="SAM" id="Phobius"/>
    </source>
</evidence>
<gene>
    <name evidence="2" type="ORF">OCGS_1447</name>
</gene>
<keyword evidence="1" id="KW-0472">Membrane</keyword>
<dbReference type="InterPro" id="IPR021776">
    <property type="entry name" value="ActD"/>
</dbReference>
<feature type="transmembrane region" description="Helical" evidence="1">
    <location>
        <begin position="56"/>
        <end position="74"/>
    </location>
</feature>
<dbReference type="EMBL" id="AMGO01000021">
    <property type="protein sequence ID" value="EKE44609.1"/>
    <property type="molecule type" value="Genomic_DNA"/>
</dbReference>
<dbReference type="Proteomes" id="UP000006765">
    <property type="component" value="Unassembled WGS sequence"/>
</dbReference>
<evidence type="ECO:0000313" key="2">
    <source>
        <dbReference type="EMBL" id="EKE44609.1"/>
    </source>
</evidence>
<dbReference type="STRING" id="1231392.OCGS_1447"/>
<accession>K2HP26</accession>